<feature type="transmembrane region" description="Helical" evidence="5">
    <location>
        <begin position="373"/>
        <end position="393"/>
    </location>
</feature>
<evidence type="ECO:0000256" key="1">
    <source>
        <dbReference type="ARBA" id="ARBA00004651"/>
    </source>
</evidence>
<keyword evidence="2 5" id="KW-0812">Transmembrane</keyword>
<evidence type="ECO:0000313" key="7">
    <source>
        <dbReference type="EMBL" id="GGF21724.1"/>
    </source>
</evidence>
<evidence type="ECO:0000313" key="8">
    <source>
        <dbReference type="Proteomes" id="UP000598775"/>
    </source>
</evidence>
<dbReference type="Gene3D" id="1.20.1250.20">
    <property type="entry name" value="MFS general substrate transporter like domains"/>
    <property type="match status" value="2"/>
</dbReference>
<comment type="subcellular location">
    <subcellularLocation>
        <location evidence="1">Cell membrane</location>
        <topology evidence="1">Multi-pass membrane protein</topology>
    </subcellularLocation>
</comment>
<organism evidence="7 8">
    <name type="scientific">Subtercola lobariae</name>
    <dbReference type="NCBI Taxonomy" id="1588641"/>
    <lineage>
        <taxon>Bacteria</taxon>
        <taxon>Bacillati</taxon>
        <taxon>Actinomycetota</taxon>
        <taxon>Actinomycetes</taxon>
        <taxon>Micrococcales</taxon>
        <taxon>Microbacteriaceae</taxon>
        <taxon>Subtercola</taxon>
    </lineage>
</organism>
<feature type="transmembrane region" description="Helical" evidence="5">
    <location>
        <begin position="52"/>
        <end position="75"/>
    </location>
</feature>
<gene>
    <name evidence="7" type="ORF">GCM10011399_14310</name>
</gene>
<evidence type="ECO:0000256" key="5">
    <source>
        <dbReference type="SAM" id="Phobius"/>
    </source>
</evidence>
<dbReference type="SUPFAM" id="SSF103473">
    <property type="entry name" value="MFS general substrate transporter"/>
    <property type="match status" value="1"/>
</dbReference>
<dbReference type="GO" id="GO:0046943">
    <property type="term" value="F:carboxylic acid transmembrane transporter activity"/>
    <property type="evidence" value="ECO:0007669"/>
    <property type="project" value="TreeGrafter"/>
</dbReference>
<feature type="transmembrane region" description="Helical" evidence="5">
    <location>
        <begin position="146"/>
        <end position="168"/>
    </location>
</feature>
<protein>
    <submittedName>
        <fullName evidence="7">MFS transporter</fullName>
    </submittedName>
</protein>
<dbReference type="InterPro" id="IPR020846">
    <property type="entry name" value="MFS_dom"/>
</dbReference>
<dbReference type="PANTHER" id="PTHR23508:SF10">
    <property type="entry name" value="CARBOXYLIC ACID TRANSPORTER PROTEIN HOMOLOG"/>
    <property type="match status" value="1"/>
</dbReference>
<name>A0A917B3X3_9MICO</name>
<dbReference type="GO" id="GO:0005886">
    <property type="term" value="C:plasma membrane"/>
    <property type="evidence" value="ECO:0007669"/>
    <property type="project" value="UniProtKB-SubCell"/>
</dbReference>
<feature type="transmembrane region" description="Helical" evidence="5">
    <location>
        <begin position="276"/>
        <end position="302"/>
    </location>
</feature>
<sequence length="441" mass="45508">MTTLTAQRRASVAIKEPALITIAAVISLLEGFDLACFGTTVPSLLHDQSLGINAGLAGLLGSVTAFGMLLGAAASGAAVNRLGARRLILVSIVVFSLGMALTAVAPSSAVFGIGRFLVGIGLGIVLPTLLAYVADLSAPGRRNRNIGLTMAGYALGGLAAPLLGAALLPAQSFRWIYVAGLIPAIIIFPFALRLFPDSPVFLLRTGRTAEAQALSRTMNLPMPVLPAAQARGSKLGLGPLFAHSVRTSTILFWLMSFAGLLLVFGISTWLPSIMQAAGFSLGSALLQTAVLWVGAGVGMVLGGRLADRFGAKRMVVIAFAIGALSLTLLAMRPNLGVLIVLMFVSGFGLIGSQSLVNGLIVSRYPDALRGSGLSWALAAGRPGAMVGPLLGAWVLTSGLATQWNFYVFAIIGVFGALVALLVPRIAPLSTEQAVAREQNLA</sequence>
<feature type="transmembrane region" description="Helical" evidence="5">
    <location>
        <begin position="250"/>
        <end position="270"/>
    </location>
</feature>
<dbReference type="EMBL" id="BMGP01000002">
    <property type="protein sequence ID" value="GGF21724.1"/>
    <property type="molecule type" value="Genomic_DNA"/>
</dbReference>
<dbReference type="AlphaFoldDB" id="A0A917B3X3"/>
<dbReference type="Proteomes" id="UP000598775">
    <property type="component" value="Unassembled WGS sequence"/>
</dbReference>
<dbReference type="InterPro" id="IPR011701">
    <property type="entry name" value="MFS"/>
</dbReference>
<feature type="transmembrane region" description="Helical" evidence="5">
    <location>
        <begin position="405"/>
        <end position="422"/>
    </location>
</feature>
<feature type="transmembrane region" description="Helical" evidence="5">
    <location>
        <begin position="12"/>
        <end position="32"/>
    </location>
</feature>
<dbReference type="InterPro" id="IPR036259">
    <property type="entry name" value="MFS_trans_sf"/>
</dbReference>
<keyword evidence="8" id="KW-1185">Reference proteome</keyword>
<accession>A0A917B3X3</accession>
<keyword evidence="3 5" id="KW-1133">Transmembrane helix</keyword>
<reference evidence="7 8" key="1">
    <citation type="journal article" date="2014" name="Int. J. Syst. Evol. Microbiol.">
        <title>Complete genome sequence of Corynebacterium casei LMG S-19264T (=DSM 44701T), isolated from a smear-ripened cheese.</title>
        <authorList>
            <consortium name="US DOE Joint Genome Institute (JGI-PGF)"/>
            <person name="Walter F."/>
            <person name="Albersmeier A."/>
            <person name="Kalinowski J."/>
            <person name="Ruckert C."/>
        </authorList>
    </citation>
    <scope>NUCLEOTIDE SEQUENCE [LARGE SCALE GENOMIC DNA]</scope>
    <source>
        <strain evidence="7 8">CGMCC 1.12976</strain>
    </source>
</reference>
<dbReference type="RefSeq" id="WP_188675799.1">
    <property type="nucleotide sequence ID" value="NZ_BMGP01000002.1"/>
</dbReference>
<dbReference type="PANTHER" id="PTHR23508">
    <property type="entry name" value="CARBOXYLIC ACID TRANSPORTER PROTEIN HOMOLOG"/>
    <property type="match status" value="1"/>
</dbReference>
<evidence type="ECO:0000256" key="3">
    <source>
        <dbReference type="ARBA" id="ARBA00022989"/>
    </source>
</evidence>
<keyword evidence="4 5" id="KW-0472">Membrane</keyword>
<feature type="transmembrane region" description="Helical" evidence="5">
    <location>
        <begin position="174"/>
        <end position="195"/>
    </location>
</feature>
<feature type="transmembrane region" description="Helical" evidence="5">
    <location>
        <begin position="314"/>
        <end position="331"/>
    </location>
</feature>
<feature type="transmembrane region" description="Helical" evidence="5">
    <location>
        <begin position="337"/>
        <end position="361"/>
    </location>
</feature>
<evidence type="ECO:0000256" key="4">
    <source>
        <dbReference type="ARBA" id="ARBA00023136"/>
    </source>
</evidence>
<feature type="domain" description="Major facilitator superfamily (MFS) profile" evidence="6">
    <location>
        <begin position="19"/>
        <end position="427"/>
    </location>
</feature>
<evidence type="ECO:0000259" key="6">
    <source>
        <dbReference type="PROSITE" id="PS50850"/>
    </source>
</evidence>
<dbReference type="Pfam" id="PF07690">
    <property type="entry name" value="MFS_1"/>
    <property type="match status" value="1"/>
</dbReference>
<dbReference type="PROSITE" id="PS50850">
    <property type="entry name" value="MFS"/>
    <property type="match status" value="1"/>
</dbReference>
<proteinExistence type="predicted"/>
<feature type="transmembrane region" description="Helical" evidence="5">
    <location>
        <begin position="87"/>
        <end position="107"/>
    </location>
</feature>
<comment type="caution">
    <text evidence="7">The sequence shown here is derived from an EMBL/GenBank/DDBJ whole genome shotgun (WGS) entry which is preliminary data.</text>
</comment>
<evidence type="ECO:0000256" key="2">
    <source>
        <dbReference type="ARBA" id="ARBA00022692"/>
    </source>
</evidence>
<feature type="transmembrane region" description="Helical" evidence="5">
    <location>
        <begin position="113"/>
        <end position="134"/>
    </location>
</feature>